<dbReference type="GO" id="GO:0005634">
    <property type="term" value="C:nucleus"/>
    <property type="evidence" value="ECO:0007669"/>
    <property type="project" value="UniProtKB-SubCell"/>
</dbReference>
<keyword evidence="12" id="KW-0131">Cell cycle</keyword>
<organism evidence="17 18">
    <name type="scientific">Ancylostoma duodenale</name>
    <dbReference type="NCBI Taxonomy" id="51022"/>
    <lineage>
        <taxon>Eukaryota</taxon>
        <taxon>Metazoa</taxon>
        <taxon>Ecdysozoa</taxon>
        <taxon>Nematoda</taxon>
        <taxon>Chromadorea</taxon>
        <taxon>Rhabditida</taxon>
        <taxon>Rhabditina</taxon>
        <taxon>Rhabditomorpha</taxon>
        <taxon>Strongyloidea</taxon>
        <taxon>Ancylostomatidae</taxon>
        <taxon>Ancylostomatinae</taxon>
        <taxon>Ancylostoma</taxon>
    </lineage>
</organism>
<comment type="subcellular location">
    <subcellularLocation>
        <location evidence="1">Nucleus</location>
    </subcellularLocation>
</comment>
<keyword evidence="3" id="KW-0723">Serine/threonine-protein kinase</keyword>
<keyword evidence="10" id="KW-0067">ATP-binding</keyword>
<dbReference type="FunFam" id="1.10.510.10:FF:000624">
    <property type="entry name" value="Mitogen-activated protein kinase"/>
    <property type="match status" value="1"/>
</dbReference>
<evidence type="ECO:0000259" key="16">
    <source>
        <dbReference type="PROSITE" id="PS50011"/>
    </source>
</evidence>
<dbReference type="InterPro" id="IPR050108">
    <property type="entry name" value="CDK"/>
</dbReference>
<reference evidence="17 18" key="1">
    <citation type="submission" date="2013-12" db="EMBL/GenBank/DDBJ databases">
        <title>Draft genome of the parsitic nematode Ancylostoma duodenale.</title>
        <authorList>
            <person name="Mitreva M."/>
        </authorList>
    </citation>
    <scope>NUCLEOTIDE SEQUENCE [LARGE SCALE GENOMIC DNA]</scope>
    <source>
        <strain evidence="17 18">Zhejiang</strain>
    </source>
</reference>
<dbReference type="AlphaFoldDB" id="A0A0C2C2E9"/>
<dbReference type="PROSITE" id="PS00108">
    <property type="entry name" value="PROTEIN_KINASE_ST"/>
    <property type="match status" value="1"/>
</dbReference>
<keyword evidence="9 17" id="KW-0418">Kinase</keyword>
<evidence type="ECO:0000256" key="15">
    <source>
        <dbReference type="ARBA" id="ARBA00049280"/>
    </source>
</evidence>
<dbReference type="GO" id="GO:0000086">
    <property type="term" value="P:G2/M transition of mitotic cell cycle"/>
    <property type="evidence" value="ECO:0007669"/>
    <property type="project" value="TreeGrafter"/>
</dbReference>
<keyword evidence="18" id="KW-1185">Reference proteome</keyword>
<keyword evidence="4" id="KW-0597">Phosphoprotein</keyword>
<evidence type="ECO:0000256" key="6">
    <source>
        <dbReference type="ARBA" id="ARBA00022679"/>
    </source>
</evidence>
<dbReference type="SUPFAM" id="SSF56112">
    <property type="entry name" value="Protein kinase-like (PK-like)"/>
    <property type="match status" value="1"/>
</dbReference>
<dbReference type="Pfam" id="PF00069">
    <property type="entry name" value="Pkinase"/>
    <property type="match status" value="1"/>
</dbReference>
<dbReference type="Proteomes" id="UP000054047">
    <property type="component" value="Unassembled WGS sequence"/>
</dbReference>
<protein>
    <submittedName>
        <fullName evidence="17">Kinase domain protein</fullName>
    </submittedName>
</protein>
<dbReference type="PROSITE" id="PS50011">
    <property type="entry name" value="PROTEIN_KINASE_DOM"/>
    <property type="match status" value="1"/>
</dbReference>
<proteinExistence type="inferred from homology"/>
<accession>A0A0C2C2E9</accession>
<sequence length="247" mass="28501">MDLKRYLDQLPSDKQLPLAECKSYMFQICQAVCFAHQRRVIHRDLKPQNLLVDGKGAIKLADFGLARAIGIPVRVYTHEVWRHSFTLVYILIEEYQKNFVFEVVTLWYRAPEILLGTQRYSMGVDMWSIGCIFAEMASKKPLFQGDSEIDELFRLFRILGTPTEAEWPGVSQLPDYKPTFPKWKGSSLSEKMANFMKPDAIDLLESMLVYDPARRISSRKALHHPYFDDVDTSSVPAGNYRGELQLN</sequence>
<comment type="catalytic activity">
    <reaction evidence="13">
        <text>L-threonyl-[protein] + ATP = O-phospho-L-threonyl-[protein] + ADP + H(+)</text>
        <dbReference type="Rhea" id="RHEA:46608"/>
        <dbReference type="Rhea" id="RHEA-COMP:11060"/>
        <dbReference type="Rhea" id="RHEA-COMP:11605"/>
        <dbReference type="ChEBI" id="CHEBI:15378"/>
        <dbReference type="ChEBI" id="CHEBI:30013"/>
        <dbReference type="ChEBI" id="CHEBI:30616"/>
        <dbReference type="ChEBI" id="CHEBI:61977"/>
        <dbReference type="ChEBI" id="CHEBI:456216"/>
        <dbReference type="EC" id="2.7.11.22"/>
    </reaction>
</comment>
<gene>
    <name evidence="17" type="ORF">ANCDUO_19508</name>
</gene>
<evidence type="ECO:0000313" key="17">
    <source>
        <dbReference type="EMBL" id="KIH50413.1"/>
    </source>
</evidence>
<dbReference type="OrthoDB" id="1732493at2759"/>
<evidence type="ECO:0000256" key="1">
    <source>
        <dbReference type="ARBA" id="ARBA00004123"/>
    </source>
</evidence>
<evidence type="ECO:0000256" key="11">
    <source>
        <dbReference type="ARBA" id="ARBA00023242"/>
    </source>
</evidence>
<dbReference type="InterPro" id="IPR008271">
    <property type="entry name" value="Ser/Thr_kinase_AS"/>
</dbReference>
<evidence type="ECO:0000256" key="9">
    <source>
        <dbReference type="ARBA" id="ARBA00022777"/>
    </source>
</evidence>
<comment type="similarity">
    <text evidence="2">Belongs to the protein kinase superfamily. CMGC Ser/Thr protein kinase family. CDC2/CDKX subfamily.</text>
</comment>
<keyword evidence="6" id="KW-0808">Transferase</keyword>
<comment type="catalytic activity">
    <reaction evidence="15">
        <text>[DNA-directed RNA polymerase] + ATP = phospho-[DNA-directed RNA polymerase] + ADP + H(+)</text>
        <dbReference type="Rhea" id="RHEA:10216"/>
        <dbReference type="Rhea" id="RHEA-COMP:11321"/>
        <dbReference type="Rhea" id="RHEA-COMP:11322"/>
        <dbReference type="ChEBI" id="CHEBI:15378"/>
        <dbReference type="ChEBI" id="CHEBI:30616"/>
        <dbReference type="ChEBI" id="CHEBI:43176"/>
        <dbReference type="ChEBI" id="CHEBI:68546"/>
        <dbReference type="ChEBI" id="CHEBI:456216"/>
        <dbReference type="EC" id="2.7.11.23"/>
    </reaction>
</comment>
<evidence type="ECO:0000256" key="3">
    <source>
        <dbReference type="ARBA" id="ARBA00022527"/>
    </source>
</evidence>
<keyword evidence="5" id="KW-0132">Cell division</keyword>
<keyword evidence="8" id="KW-0498">Mitosis</keyword>
<evidence type="ECO:0000256" key="12">
    <source>
        <dbReference type="ARBA" id="ARBA00023306"/>
    </source>
</evidence>
<dbReference type="SMART" id="SM00220">
    <property type="entry name" value="S_TKc"/>
    <property type="match status" value="1"/>
</dbReference>
<evidence type="ECO:0000256" key="2">
    <source>
        <dbReference type="ARBA" id="ARBA00006485"/>
    </source>
</evidence>
<evidence type="ECO:0000256" key="4">
    <source>
        <dbReference type="ARBA" id="ARBA00022553"/>
    </source>
</evidence>
<evidence type="ECO:0000256" key="14">
    <source>
        <dbReference type="ARBA" id="ARBA00048367"/>
    </source>
</evidence>
<dbReference type="InterPro" id="IPR011009">
    <property type="entry name" value="Kinase-like_dom_sf"/>
</dbReference>
<dbReference type="InterPro" id="IPR000719">
    <property type="entry name" value="Prot_kinase_dom"/>
</dbReference>
<dbReference type="GO" id="GO:0005524">
    <property type="term" value="F:ATP binding"/>
    <property type="evidence" value="ECO:0007669"/>
    <property type="project" value="UniProtKB-KW"/>
</dbReference>
<dbReference type="Gene3D" id="1.10.510.10">
    <property type="entry name" value="Transferase(Phosphotransferase) domain 1"/>
    <property type="match status" value="1"/>
</dbReference>
<dbReference type="GO" id="GO:0051301">
    <property type="term" value="P:cell division"/>
    <property type="evidence" value="ECO:0007669"/>
    <property type="project" value="UniProtKB-KW"/>
</dbReference>
<evidence type="ECO:0000256" key="7">
    <source>
        <dbReference type="ARBA" id="ARBA00022741"/>
    </source>
</evidence>
<dbReference type="EMBL" id="KN749796">
    <property type="protein sequence ID" value="KIH50413.1"/>
    <property type="molecule type" value="Genomic_DNA"/>
</dbReference>
<dbReference type="GO" id="GO:0008353">
    <property type="term" value="F:RNA polymerase II CTD heptapeptide repeat kinase activity"/>
    <property type="evidence" value="ECO:0007669"/>
    <property type="project" value="UniProtKB-EC"/>
</dbReference>
<name>A0A0C2C2E9_9BILA</name>
<feature type="domain" description="Protein kinase" evidence="16">
    <location>
        <begin position="1"/>
        <end position="227"/>
    </location>
</feature>
<evidence type="ECO:0000256" key="13">
    <source>
        <dbReference type="ARBA" id="ARBA00047811"/>
    </source>
</evidence>
<evidence type="ECO:0000256" key="10">
    <source>
        <dbReference type="ARBA" id="ARBA00022840"/>
    </source>
</evidence>
<dbReference type="PANTHER" id="PTHR24056:SF334">
    <property type="entry name" value="CYCLIN-DEPENDENT KINASE 1"/>
    <property type="match status" value="1"/>
</dbReference>
<keyword evidence="7" id="KW-0547">Nucleotide-binding</keyword>
<comment type="catalytic activity">
    <reaction evidence="14">
        <text>L-seryl-[protein] + ATP = O-phospho-L-seryl-[protein] + ADP + H(+)</text>
        <dbReference type="Rhea" id="RHEA:17989"/>
        <dbReference type="Rhea" id="RHEA-COMP:9863"/>
        <dbReference type="Rhea" id="RHEA-COMP:11604"/>
        <dbReference type="ChEBI" id="CHEBI:15378"/>
        <dbReference type="ChEBI" id="CHEBI:29999"/>
        <dbReference type="ChEBI" id="CHEBI:30616"/>
        <dbReference type="ChEBI" id="CHEBI:83421"/>
        <dbReference type="ChEBI" id="CHEBI:456216"/>
        <dbReference type="EC" id="2.7.11.22"/>
    </reaction>
</comment>
<dbReference type="GO" id="GO:0004693">
    <property type="term" value="F:cyclin-dependent protein serine/threonine kinase activity"/>
    <property type="evidence" value="ECO:0007669"/>
    <property type="project" value="UniProtKB-EC"/>
</dbReference>
<evidence type="ECO:0000256" key="5">
    <source>
        <dbReference type="ARBA" id="ARBA00022618"/>
    </source>
</evidence>
<dbReference type="PANTHER" id="PTHR24056">
    <property type="entry name" value="CELL DIVISION PROTEIN KINASE"/>
    <property type="match status" value="1"/>
</dbReference>
<keyword evidence="11" id="KW-0539">Nucleus</keyword>
<dbReference type="GO" id="GO:0007095">
    <property type="term" value="P:mitotic G2 DNA damage checkpoint signaling"/>
    <property type="evidence" value="ECO:0007669"/>
    <property type="project" value="TreeGrafter"/>
</dbReference>
<evidence type="ECO:0000256" key="8">
    <source>
        <dbReference type="ARBA" id="ARBA00022776"/>
    </source>
</evidence>
<evidence type="ECO:0000313" key="18">
    <source>
        <dbReference type="Proteomes" id="UP000054047"/>
    </source>
</evidence>